<protein>
    <recommendedName>
        <fullName evidence="1">HNH nuclease domain-containing protein</fullName>
    </recommendedName>
</protein>
<comment type="caution">
    <text evidence="2">The sequence shown here is derived from an EMBL/GenBank/DDBJ whole genome shotgun (WGS) entry which is preliminary data.</text>
</comment>
<proteinExistence type="predicted"/>
<dbReference type="CDD" id="cd00085">
    <property type="entry name" value="HNHc"/>
    <property type="match status" value="1"/>
</dbReference>
<evidence type="ECO:0000259" key="1">
    <source>
        <dbReference type="SMART" id="SM00507"/>
    </source>
</evidence>
<gene>
    <name evidence="2" type="ORF">GCM10025778_16440</name>
</gene>
<dbReference type="EMBL" id="BAABLK010000027">
    <property type="protein sequence ID" value="GAA5227111.1"/>
    <property type="molecule type" value="Genomic_DNA"/>
</dbReference>
<reference evidence="3" key="1">
    <citation type="journal article" date="2019" name="Int. J. Syst. Evol. Microbiol.">
        <title>The Global Catalogue of Microorganisms (GCM) 10K type strain sequencing project: providing services to taxonomists for standard genome sequencing and annotation.</title>
        <authorList>
            <consortium name="The Broad Institute Genomics Platform"/>
            <consortium name="The Broad Institute Genome Sequencing Center for Infectious Disease"/>
            <person name="Wu L."/>
            <person name="Ma J."/>
        </authorList>
    </citation>
    <scope>NUCLEOTIDE SEQUENCE [LARGE SCALE GENOMIC DNA]</scope>
    <source>
        <strain evidence="3">JCM 18952</strain>
    </source>
</reference>
<dbReference type="Gene3D" id="1.10.30.50">
    <property type="match status" value="1"/>
</dbReference>
<keyword evidence="3" id="KW-1185">Reference proteome</keyword>
<dbReference type="Proteomes" id="UP001501257">
    <property type="component" value="Unassembled WGS sequence"/>
</dbReference>
<feature type="domain" description="HNH nuclease" evidence="1">
    <location>
        <begin position="487"/>
        <end position="539"/>
    </location>
</feature>
<evidence type="ECO:0000313" key="3">
    <source>
        <dbReference type="Proteomes" id="UP001501257"/>
    </source>
</evidence>
<evidence type="ECO:0000313" key="2">
    <source>
        <dbReference type="EMBL" id="GAA5227111.1"/>
    </source>
</evidence>
<organism evidence="2 3">
    <name type="scientific">Paeniglutamicibacter antarcticus</name>
    <dbReference type="NCBI Taxonomy" id="494023"/>
    <lineage>
        <taxon>Bacteria</taxon>
        <taxon>Bacillati</taxon>
        <taxon>Actinomycetota</taxon>
        <taxon>Actinomycetes</taxon>
        <taxon>Micrococcales</taxon>
        <taxon>Micrococcaceae</taxon>
        <taxon>Paeniglutamicibacter</taxon>
    </lineage>
</organism>
<name>A0ABP9TL11_9MICC</name>
<dbReference type="RefSeq" id="WP_210101642.1">
    <property type="nucleotide sequence ID" value="NZ_BAABLK010000027.1"/>
</dbReference>
<dbReference type="InterPro" id="IPR003615">
    <property type="entry name" value="HNH_nuc"/>
</dbReference>
<dbReference type="SMART" id="SM00507">
    <property type="entry name" value="HNHc"/>
    <property type="match status" value="1"/>
</dbReference>
<sequence>MNVAEIVNQLTASRGDPGHHLSPDDELCAYTALVMGLEELAPRIASHTNSPTRADYFVHLVERAHRATGYAQLTAADLAQRTLVHELPAETLAKVNDCLADTSAYIDGTLGLPNDPATPPSGRPTFKNTTEFLQNALRIGFVEARDRVRAAGRLLPHTDIHGIDQPAPFPLLAEQLTAGKASARQLANAARKLERLQPEIKQYPDSDALASRLEAQVAESVSDEDPRTTNRLLNSIEVWLQQGVKEPSEEVLRTKVGMFYRGTNAGISEFLLRTRATDAEILFSLCAQTDNPRTKAGDREALFDQSGFGTEYETGSSKEAGPNGAGAGNAGAKAASGIGAHDFPDFLIDPATGQPVADAAEAHKLAMDPLDPPAAVFGTDNGTTYGEDGLTPPQRHLQGLMNLLKSNGRTGQKTKTTGLPSPELFIVTTLAELEGRAVESGLTRHGQRLTPQELRQQLCNGRAIPIVMNGQSRILDLGTEERFFPDYMRAAILAIYGGCLVPGCTIPPEHCEIHHFDPFSRGGKTEINLGLPACSNHHHGLHAGTFTAVRHTDGLFSILLPRFMDPEQKPWRNASWRQGSVLSAPLF</sequence>
<accession>A0ABP9TL11</accession>